<evidence type="ECO:0000256" key="6">
    <source>
        <dbReference type="SAM" id="MobiDB-lite"/>
    </source>
</evidence>
<dbReference type="SUPFAM" id="SSF54928">
    <property type="entry name" value="RNA-binding domain, RBD"/>
    <property type="match status" value="1"/>
</dbReference>
<evidence type="ECO:0000256" key="1">
    <source>
        <dbReference type="ARBA" id="ARBA00004123"/>
    </source>
</evidence>
<keyword evidence="9" id="KW-1185">Reference proteome</keyword>
<dbReference type="Proteomes" id="UP000007799">
    <property type="component" value="Unassembled WGS sequence"/>
</dbReference>
<feature type="compositionally biased region" description="Low complexity" evidence="6">
    <location>
        <begin position="168"/>
        <end position="181"/>
    </location>
</feature>
<dbReference type="STRING" id="946362.F2U0A5"/>
<keyword evidence="3" id="KW-0539">Nucleus</keyword>
<dbReference type="SMART" id="SM00361">
    <property type="entry name" value="RRM_1"/>
    <property type="match status" value="1"/>
</dbReference>
<dbReference type="Pfam" id="PF00076">
    <property type="entry name" value="RRM_1"/>
    <property type="match status" value="1"/>
</dbReference>
<gene>
    <name evidence="8" type="ORF">PTSG_01419</name>
</gene>
<evidence type="ECO:0000256" key="2">
    <source>
        <dbReference type="ARBA" id="ARBA00021141"/>
    </source>
</evidence>
<evidence type="ECO:0000259" key="7">
    <source>
        <dbReference type="PROSITE" id="PS50102"/>
    </source>
</evidence>
<dbReference type="InterPro" id="IPR039157">
    <property type="entry name" value="RBM18_RRM"/>
</dbReference>
<protein>
    <recommendedName>
        <fullName evidence="2">Probable RNA-binding protein 18</fullName>
    </recommendedName>
    <alternativeName>
        <fullName evidence="4">RNA-binding motif protein 18</fullName>
    </alternativeName>
</protein>
<dbReference type="GeneID" id="16077991"/>
<evidence type="ECO:0000313" key="8">
    <source>
        <dbReference type="EMBL" id="EGD80833.1"/>
    </source>
</evidence>
<dbReference type="SMART" id="SM00360">
    <property type="entry name" value="RRM"/>
    <property type="match status" value="1"/>
</dbReference>
<dbReference type="EMBL" id="GL832958">
    <property type="protein sequence ID" value="EGD80833.1"/>
    <property type="molecule type" value="Genomic_DNA"/>
</dbReference>
<evidence type="ECO:0000256" key="4">
    <source>
        <dbReference type="ARBA" id="ARBA00030780"/>
    </source>
</evidence>
<dbReference type="GO" id="GO:0000398">
    <property type="term" value="P:mRNA splicing, via spliceosome"/>
    <property type="evidence" value="ECO:0007669"/>
    <property type="project" value="TreeGrafter"/>
</dbReference>
<evidence type="ECO:0000256" key="3">
    <source>
        <dbReference type="ARBA" id="ARBA00023242"/>
    </source>
</evidence>
<dbReference type="PROSITE" id="PS50102">
    <property type="entry name" value="RRM"/>
    <property type="match status" value="1"/>
</dbReference>
<dbReference type="InterPro" id="IPR035979">
    <property type="entry name" value="RBD_domain_sf"/>
</dbReference>
<dbReference type="InterPro" id="IPR000504">
    <property type="entry name" value="RRM_dom"/>
</dbReference>
<dbReference type="InterPro" id="IPR051183">
    <property type="entry name" value="U1_U11-U12_snRNP_70-35kDa"/>
</dbReference>
<evidence type="ECO:0000256" key="5">
    <source>
        <dbReference type="PROSITE-ProRule" id="PRU00176"/>
    </source>
</evidence>
<dbReference type="RefSeq" id="XP_004997394.1">
    <property type="nucleotide sequence ID" value="XM_004997337.1"/>
</dbReference>
<dbReference type="AlphaFoldDB" id="F2U0A5"/>
<proteinExistence type="predicted"/>
<accession>F2U0A5</accession>
<name>F2U0A5_SALR5</name>
<evidence type="ECO:0000313" key="9">
    <source>
        <dbReference type="Proteomes" id="UP000007799"/>
    </source>
</evidence>
<reference evidence="8" key="1">
    <citation type="submission" date="2009-08" db="EMBL/GenBank/DDBJ databases">
        <title>Annotation of Salpingoeca rosetta.</title>
        <authorList>
            <consortium name="The Broad Institute Genome Sequencing Platform"/>
            <person name="Russ C."/>
            <person name="Cuomo C."/>
            <person name="Burger G."/>
            <person name="Gray M.W."/>
            <person name="Holland P.W.H."/>
            <person name="King N."/>
            <person name="Lang F.B.F."/>
            <person name="Roger A.J."/>
            <person name="Ruiz-Trillo I."/>
            <person name="Young S.K."/>
            <person name="Zeng Q."/>
            <person name="Gargeya S."/>
            <person name="Alvarado L."/>
            <person name="Berlin A."/>
            <person name="Chapman S.B."/>
            <person name="Chen Z."/>
            <person name="Freedman E."/>
            <person name="Gellesch M."/>
            <person name="Goldberg J."/>
            <person name="Griggs A."/>
            <person name="Gujja S."/>
            <person name="Heilman E."/>
            <person name="Heiman D."/>
            <person name="Howarth C."/>
            <person name="Mehta T."/>
            <person name="Neiman D."/>
            <person name="Pearson M."/>
            <person name="Roberts A."/>
            <person name="Saif S."/>
            <person name="Shea T."/>
            <person name="Shenoy N."/>
            <person name="Sisk P."/>
            <person name="Stolte C."/>
            <person name="Sykes S."/>
            <person name="White J."/>
            <person name="Yandava C."/>
            <person name="Haas B."/>
            <person name="Nusbaum C."/>
            <person name="Birren B."/>
        </authorList>
    </citation>
    <scope>NUCLEOTIDE SEQUENCE [LARGE SCALE GENOMIC DNA]</scope>
    <source>
        <strain evidence="8">ATCC 50818</strain>
    </source>
</reference>
<dbReference type="KEGG" id="sre:PTSG_01419"/>
<dbReference type="GO" id="GO:0071011">
    <property type="term" value="C:precatalytic spliceosome"/>
    <property type="evidence" value="ECO:0007669"/>
    <property type="project" value="TreeGrafter"/>
</dbReference>
<feature type="compositionally biased region" description="Basic and acidic residues" evidence="6">
    <location>
        <begin position="183"/>
        <end position="201"/>
    </location>
</feature>
<dbReference type="InParanoid" id="F2U0A5"/>
<comment type="subcellular location">
    <subcellularLocation>
        <location evidence="1">Nucleus</location>
    </subcellularLocation>
</comment>
<keyword evidence="5" id="KW-0694">RNA-binding</keyword>
<dbReference type="OMA" id="HRITEAQ"/>
<feature type="domain" description="RRM" evidence="7">
    <location>
        <begin position="37"/>
        <end position="118"/>
    </location>
</feature>
<feature type="region of interest" description="Disordered" evidence="6">
    <location>
        <begin position="1"/>
        <end position="28"/>
    </location>
</feature>
<dbReference type="OrthoDB" id="6730379at2759"/>
<organism evidence="9">
    <name type="scientific">Salpingoeca rosetta (strain ATCC 50818 / BSB-021)</name>
    <dbReference type="NCBI Taxonomy" id="946362"/>
    <lineage>
        <taxon>Eukaryota</taxon>
        <taxon>Choanoflagellata</taxon>
        <taxon>Craspedida</taxon>
        <taxon>Salpingoecidae</taxon>
        <taxon>Salpingoeca</taxon>
    </lineage>
</organism>
<dbReference type="InterPro" id="IPR012677">
    <property type="entry name" value="Nucleotide-bd_a/b_plait_sf"/>
</dbReference>
<dbReference type="GO" id="GO:0017069">
    <property type="term" value="F:snRNA binding"/>
    <property type="evidence" value="ECO:0007669"/>
    <property type="project" value="TreeGrafter"/>
</dbReference>
<dbReference type="CDD" id="cd12355">
    <property type="entry name" value="RRM_RBM18"/>
    <property type="match status" value="1"/>
</dbReference>
<dbReference type="Gene3D" id="3.30.70.330">
    <property type="match status" value="1"/>
</dbReference>
<feature type="compositionally biased region" description="Basic and acidic residues" evidence="6">
    <location>
        <begin position="227"/>
        <end position="256"/>
    </location>
</feature>
<dbReference type="GO" id="GO:0003729">
    <property type="term" value="F:mRNA binding"/>
    <property type="evidence" value="ECO:0007669"/>
    <property type="project" value="TreeGrafter"/>
</dbReference>
<dbReference type="PANTHER" id="PTHR13952">
    <property type="entry name" value="U1 SMALL NUCLEAR RIBONUCLEOPROTEIN 70 KD"/>
    <property type="match status" value="1"/>
</dbReference>
<feature type="region of interest" description="Disordered" evidence="6">
    <location>
        <begin position="160"/>
        <end position="279"/>
    </location>
</feature>
<sequence length="279" mass="29942">MSGGAHTSGGDGGGLQQGKSGGGGFGSGGEMPVVSDTRLFIGNLDTRVTEKHLIKLFSKYGQIENLNFLWNKVGPKRGLPRGYCFLTFKHAASAREAVAKLHGRKAFGRAIVVSPAHERVYNQSQSSSNSLSSAAAEENMPLDASRRIALFEMKLQQLRGDAPGPYSTQQQQQQAEQQGQKGETGKEQAAEAAAEKRRKEEEDQEEGSEETNGNDGGEDNQQSATAADKEERGKEEKGKQDEQTKEKEDKKDKKGGGAEGESTTDKSTGEPPAKQAKQA</sequence>
<dbReference type="InterPro" id="IPR003954">
    <property type="entry name" value="RRM_euk-type"/>
</dbReference>
<dbReference type="eggNOG" id="ENOG502RH7I">
    <property type="taxonomic scope" value="Eukaryota"/>
</dbReference>